<dbReference type="Pfam" id="PF06722">
    <property type="entry name" value="EryCIII-like_C"/>
    <property type="match status" value="1"/>
</dbReference>
<evidence type="ECO:0000313" key="3">
    <source>
        <dbReference type="EMBL" id="XCM36914.1"/>
    </source>
</evidence>
<dbReference type="PANTHER" id="PTHR48050">
    <property type="entry name" value="STEROL 3-BETA-GLUCOSYLTRANSFERASE"/>
    <property type="match status" value="1"/>
</dbReference>
<evidence type="ECO:0000259" key="1">
    <source>
        <dbReference type="Pfam" id="PF03033"/>
    </source>
</evidence>
<dbReference type="InterPro" id="IPR050426">
    <property type="entry name" value="Glycosyltransferase_28"/>
</dbReference>
<feature type="domain" description="Erythromycin biosynthesis protein CIII-like C-terminal" evidence="2">
    <location>
        <begin position="328"/>
        <end position="432"/>
    </location>
</feature>
<gene>
    <name evidence="3" type="ORF">ABWT76_005706</name>
</gene>
<dbReference type="GO" id="GO:0033072">
    <property type="term" value="P:vancomycin biosynthetic process"/>
    <property type="evidence" value="ECO:0007669"/>
    <property type="project" value="UniProtKB-ARBA"/>
</dbReference>
<dbReference type="InterPro" id="IPR002213">
    <property type="entry name" value="UDP_glucos_trans"/>
</dbReference>
<sequence>MENQIAGKANATTEIETLNSKGKHIVLTTFGSLGDLLPYMMIAQELQARGHRATIATCSCHRRYIEARGVEFHPVRPESVAKLQQDWEFFTMLSDSQRGMEYLISYLLMPHLHASYSDLMAACEGADLLLTHPLTFVAALVAEKTGIPWVSSVLSPASLVSAYDLPSAAAAASFYERAIAAVAKDTALRNFRWQARLWSAPVRQLRAKLGMKPSGDPLFESQHSPNLLLALFSRTLAAPQPDWPPQTLVTGFPFPELNTGTSLTDERLPPELENFLNSGPPPIVFTLGSTVVWTPGNFYAEGATAAQQLGYRAVLLMGEGARHIPPNLLPEGVAAFEYAPHGQIFPRAAAIVHHGGVGTTGQALRSGRPMLVVPHNYDQPDNAERVVRLGVGRTLSRDRYSAATVAAEIHRLLSDPSYAARAAQLSHEARAEDGVKVACDALLSLTR</sequence>
<protein>
    <submittedName>
        <fullName evidence="3">Glycosyltransferase</fullName>
    </submittedName>
</protein>
<dbReference type="Gene3D" id="3.40.50.2000">
    <property type="entry name" value="Glycogen Phosphorylase B"/>
    <property type="match status" value="2"/>
</dbReference>
<dbReference type="EMBL" id="CP159837">
    <property type="protein sequence ID" value="XCM36914.1"/>
    <property type="molecule type" value="Genomic_DNA"/>
</dbReference>
<dbReference type="GO" id="GO:0016758">
    <property type="term" value="F:hexosyltransferase activity"/>
    <property type="evidence" value="ECO:0007669"/>
    <property type="project" value="InterPro"/>
</dbReference>
<accession>A0AAU8JDU3</accession>
<dbReference type="PANTHER" id="PTHR48050:SF13">
    <property type="entry name" value="STEROL 3-BETA-GLUCOSYLTRANSFERASE UGT80A2"/>
    <property type="match status" value="1"/>
</dbReference>
<dbReference type="SUPFAM" id="SSF53756">
    <property type="entry name" value="UDP-Glycosyltransferase/glycogen phosphorylase"/>
    <property type="match status" value="1"/>
</dbReference>
<evidence type="ECO:0000259" key="2">
    <source>
        <dbReference type="Pfam" id="PF06722"/>
    </source>
</evidence>
<dbReference type="RefSeq" id="WP_354635340.1">
    <property type="nucleotide sequence ID" value="NZ_CP159837.1"/>
</dbReference>
<reference evidence="3" key="1">
    <citation type="submission" date="2024-07" db="EMBL/GenBank/DDBJ databases">
        <authorList>
            <person name="Kim Y.J."/>
            <person name="Jeong J.Y."/>
        </authorList>
    </citation>
    <scope>NUCLEOTIDE SEQUENCE</scope>
    <source>
        <strain evidence="3">GIHE-MW2</strain>
    </source>
</reference>
<proteinExistence type="predicted"/>
<organism evidence="3">
    <name type="scientific">Planktothricoides raciborskii GIHE-MW2</name>
    <dbReference type="NCBI Taxonomy" id="2792601"/>
    <lineage>
        <taxon>Bacteria</taxon>
        <taxon>Bacillati</taxon>
        <taxon>Cyanobacteriota</taxon>
        <taxon>Cyanophyceae</taxon>
        <taxon>Oscillatoriophycideae</taxon>
        <taxon>Oscillatoriales</taxon>
        <taxon>Oscillatoriaceae</taxon>
        <taxon>Planktothricoides</taxon>
    </lineage>
</organism>
<dbReference type="InterPro" id="IPR004276">
    <property type="entry name" value="GlycoTrans_28_N"/>
</dbReference>
<dbReference type="InterPro" id="IPR010610">
    <property type="entry name" value="EryCIII-like_C"/>
</dbReference>
<dbReference type="Pfam" id="PF03033">
    <property type="entry name" value="Glyco_transf_28"/>
    <property type="match status" value="1"/>
</dbReference>
<dbReference type="GO" id="GO:0005975">
    <property type="term" value="P:carbohydrate metabolic process"/>
    <property type="evidence" value="ECO:0007669"/>
    <property type="project" value="InterPro"/>
</dbReference>
<feature type="domain" description="Glycosyltransferase family 28 N-terminal" evidence="1">
    <location>
        <begin position="25"/>
        <end position="157"/>
    </location>
</feature>
<dbReference type="CDD" id="cd03784">
    <property type="entry name" value="GT1_Gtf-like"/>
    <property type="match status" value="1"/>
</dbReference>
<name>A0AAU8JDU3_9CYAN</name>
<dbReference type="AlphaFoldDB" id="A0AAU8JDU3"/>
<dbReference type="GO" id="GO:0008194">
    <property type="term" value="F:UDP-glycosyltransferase activity"/>
    <property type="evidence" value="ECO:0007669"/>
    <property type="project" value="InterPro"/>
</dbReference>